<feature type="transmembrane region" description="Helical" evidence="1">
    <location>
        <begin position="7"/>
        <end position="28"/>
    </location>
</feature>
<protein>
    <submittedName>
        <fullName evidence="2">Uncharacterized protein</fullName>
    </submittedName>
</protein>
<sequence length="76" mass="8137">MTVDPDLALIVGIGLVLLSLLSIVAAWIDARLPVWGGAICAVGLMLVALALIVHPQGYRFGQLPDVFFTVLGRYVF</sequence>
<evidence type="ECO:0000256" key="1">
    <source>
        <dbReference type="SAM" id="Phobius"/>
    </source>
</evidence>
<feature type="transmembrane region" description="Helical" evidence="1">
    <location>
        <begin position="34"/>
        <end position="53"/>
    </location>
</feature>
<accession>A0A842IBF9</accession>
<proteinExistence type="predicted"/>
<organism evidence="2 3">
    <name type="scientific">Paragemmobacter straminiformis</name>
    <dbReference type="NCBI Taxonomy" id="2045119"/>
    <lineage>
        <taxon>Bacteria</taxon>
        <taxon>Pseudomonadati</taxon>
        <taxon>Pseudomonadota</taxon>
        <taxon>Alphaproteobacteria</taxon>
        <taxon>Rhodobacterales</taxon>
        <taxon>Paracoccaceae</taxon>
        <taxon>Paragemmobacter</taxon>
    </lineage>
</organism>
<gene>
    <name evidence="2" type="ORF">H7F16_12485</name>
</gene>
<keyword evidence="3" id="KW-1185">Reference proteome</keyword>
<evidence type="ECO:0000313" key="2">
    <source>
        <dbReference type="EMBL" id="MBC2836328.1"/>
    </source>
</evidence>
<keyword evidence="1" id="KW-0472">Membrane</keyword>
<keyword evidence="1" id="KW-1133">Transmembrane helix</keyword>
<comment type="caution">
    <text evidence="2">The sequence shown here is derived from an EMBL/GenBank/DDBJ whole genome shotgun (WGS) entry which is preliminary data.</text>
</comment>
<evidence type="ECO:0000313" key="3">
    <source>
        <dbReference type="Proteomes" id="UP000555411"/>
    </source>
</evidence>
<reference evidence="2 3" key="1">
    <citation type="journal article" date="2017" name="Int. J. Syst. Evol. Microbiol.">
        <title>Gemmobacter straminiformis sp. nov., isolated from an artificial fountain.</title>
        <authorList>
            <person name="Kang J.Y."/>
            <person name="Kim M.J."/>
            <person name="Chun J."/>
            <person name="Son K.P."/>
            <person name="Jahng K.Y."/>
        </authorList>
    </citation>
    <scope>NUCLEOTIDE SEQUENCE [LARGE SCALE GENOMIC DNA]</scope>
    <source>
        <strain evidence="2 3">CAM-8</strain>
    </source>
</reference>
<dbReference type="RefSeq" id="WP_185797930.1">
    <property type="nucleotide sequence ID" value="NZ_JACLQD010000003.1"/>
</dbReference>
<dbReference type="Proteomes" id="UP000555411">
    <property type="component" value="Unassembled WGS sequence"/>
</dbReference>
<name>A0A842IBF9_9RHOB</name>
<dbReference type="AlphaFoldDB" id="A0A842IBF9"/>
<dbReference type="EMBL" id="JACLQD010000003">
    <property type="protein sequence ID" value="MBC2836328.1"/>
    <property type="molecule type" value="Genomic_DNA"/>
</dbReference>
<keyword evidence="1" id="KW-0812">Transmembrane</keyword>